<dbReference type="EMBL" id="JAJEQE010000033">
    <property type="protein sequence ID" value="MCC2149558.1"/>
    <property type="molecule type" value="Genomic_DNA"/>
</dbReference>
<gene>
    <name evidence="17 21" type="primary">murD</name>
    <name evidence="21" type="ORF">LKD42_09870</name>
</gene>
<reference evidence="21 22" key="1">
    <citation type="submission" date="2021-10" db="EMBL/GenBank/DDBJ databases">
        <title>Anaerobic single-cell dispensing facilitates the cultivation of human gut bacteria.</title>
        <authorList>
            <person name="Afrizal A."/>
        </authorList>
    </citation>
    <scope>NUCLEOTIDE SEQUENCE [LARGE SCALE GENOMIC DNA]</scope>
    <source>
        <strain evidence="21 22">CLA-AA-H246</strain>
    </source>
</reference>
<evidence type="ECO:0000256" key="14">
    <source>
        <dbReference type="ARBA" id="ARBA00030398"/>
    </source>
</evidence>
<evidence type="ECO:0000256" key="8">
    <source>
        <dbReference type="ARBA" id="ARBA00022598"/>
    </source>
</evidence>
<dbReference type="PROSITE" id="PS51257">
    <property type="entry name" value="PROKAR_LIPOPROTEIN"/>
    <property type="match status" value="1"/>
</dbReference>
<evidence type="ECO:0000259" key="19">
    <source>
        <dbReference type="Pfam" id="PF02875"/>
    </source>
</evidence>
<dbReference type="SUPFAM" id="SSF51984">
    <property type="entry name" value="MurCD N-terminal domain"/>
    <property type="match status" value="1"/>
</dbReference>
<evidence type="ECO:0000313" key="21">
    <source>
        <dbReference type="EMBL" id="MCC2149558.1"/>
    </source>
</evidence>
<dbReference type="Gene3D" id="3.90.190.20">
    <property type="entry name" value="Mur ligase, C-terminal domain"/>
    <property type="match status" value="1"/>
</dbReference>
<dbReference type="Proteomes" id="UP001299235">
    <property type="component" value="Unassembled WGS sequence"/>
</dbReference>
<keyword evidence="11 17" id="KW-0133">Cell shape</keyword>
<evidence type="ECO:0000256" key="11">
    <source>
        <dbReference type="ARBA" id="ARBA00022960"/>
    </source>
</evidence>
<comment type="subcellular location">
    <subcellularLocation>
        <location evidence="2 17 18">Cytoplasm</location>
    </subcellularLocation>
</comment>
<dbReference type="InterPro" id="IPR036565">
    <property type="entry name" value="Mur-like_cat_sf"/>
</dbReference>
<evidence type="ECO:0000256" key="16">
    <source>
        <dbReference type="ARBA" id="ARBA00047632"/>
    </source>
</evidence>
<dbReference type="InterPro" id="IPR004101">
    <property type="entry name" value="Mur_ligase_C"/>
</dbReference>
<comment type="pathway">
    <text evidence="3 17 18">Cell wall biogenesis; peptidoglycan biosynthesis.</text>
</comment>
<evidence type="ECO:0000256" key="1">
    <source>
        <dbReference type="ARBA" id="ARBA00002734"/>
    </source>
</evidence>
<comment type="catalytic activity">
    <reaction evidence="16 17 18">
        <text>UDP-N-acetyl-alpha-D-muramoyl-L-alanine + D-glutamate + ATP = UDP-N-acetyl-alpha-D-muramoyl-L-alanyl-D-glutamate + ADP + phosphate + H(+)</text>
        <dbReference type="Rhea" id="RHEA:16429"/>
        <dbReference type="ChEBI" id="CHEBI:15378"/>
        <dbReference type="ChEBI" id="CHEBI:29986"/>
        <dbReference type="ChEBI" id="CHEBI:30616"/>
        <dbReference type="ChEBI" id="CHEBI:43474"/>
        <dbReference type="ChEBI" id="CHEBI:83898"/>
        <dbReference type="ChEBI" id="CHEBI:83900"/>
        <dbReference type="ChEBI" id="CHEBI:456216"/>
        <dbReference type="EC" id="6.3.2.9"/>
    </reaction>
</comment>
<evidence type="ECO:0000256" key="6">
    <source>
        <dbReference type="ARBA" id="ARBA00015655"/>
    </source>
</evidence>
<dbReference type="PANTHER" id="PTHR43692">
    <property type="entry name" value="UDP-N-ACETYLMURAMOYLALANINE--D-GLUTAMATE LIGASE"/>
    <property type="match status" value="1"/>
</dbReference>
<dbReference type="InterPro" id="IPR005762">
    <property type="entry name" value="MurD"/>
</dbReference>
<evidence type="ECO:0000256" key="3">
    <source>
        <dbReference type="ARBA" id="ARBA00004752"/>
    </source>
</evidence>
<evidence type="ECO:0000313" key="22">
    <source>
        <dbReference type="Proteomes" id="UP001299235"/>
    </source>
</evidence>
<dbReference type="Gene3D" id="3.40.1190.10">
    <property type="entry name" value="Mur-like, catalytic domain"/>
    <property type="match status" value="1"/>
</dbReference>
<evidence type="ECO:0000256" key="15">
    <source>
        <dbReference type="ARBA" id="ARBA00032324"/>
    </source>
</evidence>
<evidence type="ECO:0000256" key="18">
    <source>
        <dbReference type="RuleBase" id="RU003664"/>
    </source>
</evidence>
<dbReference type="GO" id="GO:0008764">
    <property type="term" value="F:UDP-N-acetylmuramoylalanine-D-glutamate ligase activity"/>
    <property type="evidence" value="ECO:0007669"/>
    <property type="project" value="UniProtKB-EC"/>
</dbReference>
<comment type="similarity">
    <text evidence="4 17">Belongs to the MurCDEF family.</text>
</comment>
<evidence type="ECO:0000256" key="4">
    <source>
        <dbReference type="ARBA" id="ARBA00010416"/>
    </source>
</evidence>
<dbReference type="NCBIfam" id="TIGR01087">
    <property type="entry name" value="murD"/>
    <property type="match status" value="1"/>
</dbReference>
<dbReference type="InterPro" id="IPR036615">
    <property type="entry name" value="Mur_ligase_C_dom_sf"/>
</dbReference>
<evidence type="ECO:0000256" key="7">
    <source>
        <dbReference type="ARBA" id="ARBA00022490"/>
    </source>
</evidence>
<comment type="caution">
    <text evidence="21">The sequence shown here is derived from an EMBL/GenBank/DDBJ whole genome shotgun (WGS) entry which is preliminary data.</text>
</comment>
<keyword evidence="17 18" id="KW-0131">Cell cycle</keyword>
<evidence type="ECO:0000256" key="12">
    <source>
        <dbReference type="ARBA" id="ARBA00022984"/>
    </source>
</evidence>
<dbReference type="Pfam" id="PF02875">
    <property type="entry name" value="Mur_ligase_C"/>
    <property type="match status" value="1"/>
</dbReference>
<evidence type="ECO:0000256" key="10">
    <source>
        <dbReference type="ARBA" id="ARBA00022840"/>
    </source>
</evidence>
<comment type="function">
    <text evidence="1 17 18">Cell wall formation. Catalyzes the addition of glutamate to the nucleotide precursor UDP-N-acetylmuramoyl-L-alanine (UMA).</text>
</comment>
<name>A0ABS8EWJ4_9FIRM</name>
<dbReference type="HAMAP" id="MF_00639">
    <property type="entry name" value="MurD"/>
    <property type="match status" value="1"/>
</dbReference>
<evidence type="ECO:0000256" key="9">
    <source>
        <dbReference type="ARBA" id="ARBA00022741"/>
    </source>
</evidence>
<keyword evidence="22" id="KW-1185">Reference proteome</keyword>
<feature type="binding site" evidence="17">
    <location>
        <begin position="116"/>
        <end position="122"/>
    </location>
    <ligand>
        <name>ATP</name>
        <dbReference type="ChEBI" id="CHEBI:30616"/>
    </ligand>
</feature>
<dbReference type="InterPro" id="IPR013221">
    <property type="entry name" value="Mur_ligase_cen"/>
</dbReference>
<evidence type="ECO:0000256" key="2">
    <source>
        <dbReference type="ARBA" id="ARBA00004496"/>
    </source>
</evidence>
<protein>
    <recommendedName>
        <fullName evidence="6 17">UDP-N-acetylmuramoylalanine--D-glutamate ligase</fullName>
        <ecNumber evidence="5 17">6.3.2.9</ecNumber>
    </recommendedName>
    <alternativeName>
        <fullName evidence="15 17">D-glutamic acid-adding enzyme</fullName>
    </alternativeName>
    <alternativeName>
        <fullName evidence="14 17">UDP-N-acetylmuramoyl-L-alanyl-D-glutamate synthetase</fullName>
    </alternativeName>
</protein>
<keyword evidence="8 17" id="KW-0436">Ligase</keyword>
<evidence type="ECO:0000259" key="20">
    <source>
        <dbReference type="Pfam" id="PF08245"/>
    </source>
</evidence>
<dbReference type="Pfam" id="PF08245">
    <property type="entry name" value="Mur_ligase_M"/>
    <property type="match status" value="1"/>
</dbReference>
<evidence type="ECO:0000256" key="17">
    <source>
        <dbReference type="HAMAP-Rule" id="MF_00639"/>
    </source>
</evidence>
<dbReference type="RefSeq" id="WP_022118344.1">
    <property type="nucleotide sequence ID" value="NZ_JAJEQE010000033.1"/>
</dbReference>
<organism evidence="21 22">
    <name type="scientific">Hominisplanchenecus faecis</name>
    <dbReference type="NCBI Taxonomy" id="2885351"/>
    <lineage>
        <taxon>Bacteria</taxon>
        <taxon>Bacillati</taxon>
        <taxon>Bacillota</taxon>
        <taxon>Clostridia</taxon>
        <taxon>Lachnospirales</taxon>
        <taxon>Lachnospiraceae</taxon>
        <taxon>Hominisplanchenecus</taxon>
    </lineage>
</organism>
<feature type="domain" description="Mur ligase C-terminal" evidence="19">
    <location>
        <begin position="314"/>
        <end position="428"/>
    </location>
</feature>
<evidence type="ECO:0000256" key="5">
    <source>
        <dbReference type="ARBA" id="ARBA00012212"/>
    </source>
</evidence>
<proteinExistence type="inferred from homology"/>
<sequence>MDFKDKKVLVFGSGISGIGACELLEKSGATVILFDGNEKLHEEAIRMKLPSASKAQILIGQISDEQLKELDLVVLSPGVPTDLPVVEKMKAAGIRIWGEVELAYENAKGDVLAITGTNGKTTTTSLLGEIMKCWKESVYVVGNIGNPYTQAAPKMTEESVTVAEISSFQLETIDQFHPKVSAILNITPDHLNRHHTMEEYIRVKELITKNQTSEDTCVLNYEDPILRAFGENLQIRVLFFSSERKLKQGLYLEDETIWYADESQKLAICKTQDLNIVGKHNYENVMAAAGMALSYGVPLEKIQEAVKAFQAVEHRIEFVTEKSGVVYYNDSKGTNPDAAIKGIQAMSRPTLLIGGGYDKGSDYTEWIQSFDGKVKYLVLLGVTKEKIAETARKCGFDNIIMTESLEEAVKVCAENAESGDAVLLSPACASWDMFPSYEVRGRRFKELVRNL</sequence>
<dbReference type="Pfam" id="PF21799">
    <property type="entry name" value="MurD-like_N"/>
    <property type="match status" value="1"/>
</dbReference>
<feature type="domain" description="Mur ligase central" evidence="20">
    <location>
        <begin position="114"/>
        <end position="292"/>
    </location>
</feature>
<keyword evidence="12 17" id="KW-0573">Peptidoglycan synthesis</keyword>
<dbReference type="Gene3D" id="3.40.50.720">
    <property type="entry name" value="NAD(P)-binding Rossmann-like Domain"/>
    <property type="match status" value="1"/>
</dbReference>
<keyword evidence="13 17" id="KW-0961">Cell wall biogenesis/degradation</keyword>
<keyword evidence="9 17" id="KW-0547">Nucleotide-binding</keyword>
<evidence type="ECO:0000256" key="13">
    <source>
        <dbReference type="ARBA" id="ARBA00023316"/>
    </source>
</evidence>
<dbReference type="EC" id="6.3.2.9" evidence="5 17"/>
<dbReference type="SUPFAM" id="SSF53623">
    <property type="entry name" value="MurD-like peptide ligases, catalytic domain"/>
    <property type="match status" value="1"/>
</dbReference>
<keyword evidence="10 17" id="KW-0067">ATP-binding</keyword>
<keyword evidence="17 18" id="KW-0132">Cell division</keyword>
<dbReference type="SUPFAM" id="SSF53244">
    <property type="entry name" value="MurD-like peptide ligases, peptide-binding domain"/>
    <property type="match status" value="1"/>
</dbReference>
<accession>A0ABS8EWJ4</accession>
<keyword evidence="7 17" id="KW-0963">Cytoplasm</keyword>
<dbReference type="PANTHER" id="PTHR43692:SF1">
    <property type="entry name" value="UDP-N-ACETYLMURAMOYLALANINE--D-GLUTAMATE LIGASE"/>
    <property type="match status" value="1"/>
</dbReference>